<dbReference type="RefSeq" id="XP_060676144.1">
    <property type="nucleotide sequence ID" value="XM_060820161.1"/>
</dbReference>
<dbReference type="SUPFAM" id="SSF56112">
    <property type="entry name" value="Protein kinase-like (PK-like)"/>
    <property type="match status" value="1"/>
</dbReference>
<protein>
    <submittedName>
        <fullName evidence="2">Uncharacterized protein LOC125423999</fullName>
    </submittedName>
</protein>
<accession>A0ABM4AHE5</accession>
<dbReference type="Gene3D" id="3.30.200.20">
    <property type="entry name" value="Phosphorylase Kinase, domain 1"/>
    <property type="match status" value="1"/>
</dbReference>
<dbReference type="InterPro" id="IPR011009">
    <property type="entry name" value="Kinase-like_dom_sf"/>
</dbReference>
<dbReference type="Proteomes" id="UP001652623">
    <property type="component" value="Chromosome 9"/>
</dbReference>
<reference evidence="2" key="1">
    <citation type="submission" date="2025-08" db="UniProtKB">
        <authorList>
            <consortium name="RefSeq"/>
        </authorList>
    </citation>
    <scope>IDENTIFICATION</scope>
    <source>
        <tissue evidence="2">Seedling</tissue>
    </source>
</reference>
<evidence type="ECO:0000313" key="2">
    <source>
        <dbReference type="RefSeq" id="XP_060676144.1"/>
    </source>
</evidence>
<evidence type="ECO:0000313" key="1">
    <source>
        <dbReference type="Proteomes" id="UP001652623"/>
    </source>
</evidence>
<gene>
    <name evidence="2" type="primary">LOC125423999</name>
</gene>
<dbReference type="GeneID" id="125423999"/>
<organism evidence="1 2">
    <name type="scientific">Ziziphus jujuba</name>
    <name type="common">Chinese jujube</name>
    <name type="synonym">Ziziphus sativa</name>
    <dbReference type="NCBI Taxonomy" id="326968"/>
    <lineage>
        <taxon>Eukaryota</taxon>
        <taxon>Viridiplantae</taxon>
        <taxon>Streptophyta</taxon>
        <taxon>Embryophyta</taxon>
        <taxon>Tracheophyta</taxon>
        <taxon>Spermatophyta</taxon>
        <taxon>Magnoliopsida</taxon>
        <taxon>eudicotyledons</taxon>
        <taxon>Gunneridae</taxon>
        <taxon>Pentapetalae</taxon>
        <taxon>rosids</taxon>
        <taxon>fabids</taxon>
        <taxon>Rosales</taxon>
        <taxon>Rhamnaceae</taxon>
        <taxon>Paliureae</taxon>
        <taxon>Ziziphus</taxon>
    </lineage>
</organism>
<proteinExistence type="predicted"/>
<sequence length="104" mass="12079">MDLRLLPRALYGKDVRQFQGLHCEHYKLLEKAGYVASPTVYRAIYLPSNEFVVVKCLDPDRCDSNLESEVIGSRRMGWEILGVKDNEEYRRSLYGEITHKALPF</sequence>
<keyword evidence="1" id="KW-1185">Reference proteome</keyword>
<name>A0ABM4AHE5_ZIZJJ</name>